<dbReference type="EMBL" id="ML208269">
    <property type="protein sequence ID" value="TFK74336.1"/>
    <property type="molecule type" value="Genomic_DNA"/>
</dbReference>
<proteinExistence type="predicted"/>
<evidence type="ECO:0000313" key="1">
    <source>
        <dbReference type="EMBL" id="TFK74336.1"/>
    </source>
</evidence>
<name>A0ACD3B8U1_9AGAR</name>
<evidence type="ECO:0000313" key="2">
    <source>
        <dbReference type="Proteomes" id="UP000308600"/>
    </source>
</evidence>
<sequence length="399" mass="46280">MTQVIQPDSTLPDSRARFLEGLHQLQQNDAALCPSEYFWRDHAAWLETQGYKLRPRYQPGWVPDVPLDGPGLQDENFDSMARAAVVDAIRTKDGKRVLLKRIWQSVWPYEVEISQLFSTQPLAGDPHNHCVPLEGIISPPDEPDLKIMVFPFLQQLTAMPFDTFGEIIDFLHQVFVGLQFMHHHHVAHRDIGEPNIMMEGNELFPDGWSQRFAHLLPDGRKSTNIFTRTQRPTKYYLIDFGLSRRYDPSDTNPREEPIYGGDKTVPEFDTNKEAFNPFQTDIYYMGNTIRRLIIDGEHPIYTGYLGTCFLRPLVDDMTQSDPEKRPTIDEVVTRFEGICKKLSTWKLRSRPIPREGRILKGLRNHAWHWKRRVVYVTRGIPPIPSHRFQSTRTKVVSCS</sequence>
<accession>A0ACD3B8U1</accession>
<protein>
    <submittedName>
        <fullName evidence="1">Uncharacterized protein</fullName>
    </submittedName>
</protein>
<gene>
    <name evidence="1" type="ORF">BDN72DRAFT_955945</name>
</gene>
<keyword evidence="2" id="KW-1185">Reference proteome</keyword>
<reference evidence="1 2" key="1">
    <citation type="journal article" date="2019" name="Nat. Ecol. Evol.">
        <title>Megaphylogeny resolves global patterns of mushroom evolution.</title>
        <authorList>
            <person name="Varga T."/>
            <person name="Krizsan K."/>
            <person name="Foldi C."/>
            <person name="Dima B."/>
            <person name="Sanchez-Garcia M."/>
            <person name="Sanchez-Ramirez S."/>
            <person name="Szollosi G.J."/>
            <person name="Szarkandi J.G."/>
            <person name="Papp V."/>
            <person name="Albert L."/>
            <person name="Andreopoulos W."/>
            <person name="Angelini C."/>
            <person name="Antonin V."/>
            <person name="Barry K.W."/>
            <person name="Bougher N.L."/>
            <person name="Buchanan P."/>
            <person name="Buyck B."/>
            <person name="Bense V."/>
            <person name="Catcheside P."/>
            <person name="Chovatia M."/>
            <person name="Cooper J."/>
            <person name="Damon W."/>
            <person name="Desjardin D."/>
            <person name="Finy P."/>
            <person name="Geml J."/>
            <person name="Haridas S."/>
            <person name="Hughes K."/>
            <person name="Justo A."/>
            <person name="Karasinski D."/>
            <person name="Kautmanova I."/>
            <person name="Kiss B."/>
            <person name="Kocsube S."/>
            <person name="Kotiranta H."/>
            <person name="LaButti K.M."/>
            <person name="Lechner B.E."/>
            <person name="Liimatainen K."/>
            <person name="Lipzen A."/>
            <person name="Lukacs Z."/>
            <person name="Mihaltcheva S."/>
            <person name="Morgado L.N."/>
            <person name="Niskanen T."/>
            <person name="Noordeloos M.E."/>
            <person name="Ohm R.A."/>
            <person name="Ortiz-Santana B."/>
            <person name="Ovrebo C."/>
            <person name="Racz N."/>
            <person name="Riley R."/>
            <person name="Savchenko A."/>
            <person name="Shiryaev A."/>
            <person name="Soop K."/>
            <person name="Spirin V."/>
            <person name="Szebenyi C."/>
            <person name="Tomsovsky M."/>
            <person name="Tulloss R.E."/>
            <person name="Uehling J."/>
            <person name="Grigoriev I.V."/>
            <person name="Vagvolgyi C."/>
            <person name="Papp T."/>
            <person name="Martin F.M."/>
            <person name="Miettinen O."/>
            <person name="Hibbett D.S."/>
            <person name="Nagy L.G."/>
        </authorList>
    </citation>
    <scope>NUCLEOTIDE SEQUENCE [LARGE SCALE GENOMIC DNA]</scope>
    <source>
        <strain evidence="1 2">NL-1719</strain>
    </source>
</reference>
<dbReference type="Proteomes" id="UP000308600">
    <property type="component" value="Unassembled WGS sequence"/>
</dbReference>
<organism evidence="1 2">
    <name type="scientific">Pluteus cervinus</name>
    <dbReference type="NCBI Taxonomy" id="181527"/>
    <lineage>
        <taxon>Eukaryota</taxon>
        <taxon>Fungi</taxon>
        <taxon>Dikarya</taxon>
        <taxon>Basidiomycota</taxon>
        <taxon>Agaricomycotina</taxon>
        <taxon>Agaricomycetes</taxon>
        <taxon>Agaricomycetidae</taxon>
        <taxon>Agaricales</taxon>
        <taxon>Pluteineae</taxon>
        <taxon>Pluteaceae</taxon>
        <taxon>Pluteus</taxon>
    </lineage>
</organism>